<dbReference type="PANTHER" id="PTHR12184">
    <property type="entry name" value="UBIQUINOL-CYTOCHROME C REDUCTASE COMPLEX ASSEMBLY FACTOR 1 FAMILY MEMBER"/>
    <property type="match status" value="1"/>
</dbReference>
<dbReference type="EMBL" id="KL584715">
    <property type="protein sequence ID" value="KEQ71081.1"/>
    <property type="molecule type" value="Genomic_DNA"/>
</dbReference>
<evidence type="ECO:0000313" key="4">
    <source>
        <dbReference type="Proteomes" id="UP000027730"/>
    </source>
</evidence>
<dbReference type="AlphaFoldDB" id="A0A074X8X6"/>
<reference evidence="3 4" key="1">
    <citation type="journal article" date="2014" name="BMC Genomics">
        <title>Genome sequencing of four Aureobasidium pullulans varieties: biotechnological potential, stress tolerance, and description of new species.</title>
        <authorList>
            <person name="Gostin Ar C."/>
            <person name="Ohm R.A."/>
            <person name="Kogej T."/>
            <person name="Sonjak S."/>
            <person name="Turk M."/>
            <person name="Zajc J."/>
            <person name="Zalar P."/>
            <person name="Grube M."/>
            <person name="Sun H."/>
            <person name="Han J."/>
            <person name="Sharma A."/>
            <person name="Chiniquy J."/>
            <person name="Ngan C.Y."/>
            <person name="Lipzen A."/>
            <person name="Barry K."/>
            <person name="Grigoriev I.V."/>
            <person name="Gunde-Cimerman N."/>
        </authorList>
    </citation>
    <scope>NUCLEOTIDE SEQUENCE [LARGE SCALE GENOMIC DNA]</scope>
    <source>
        <strain evidence="3 4">CBS 147.97</strain>
    </source>
</reference>
<dbReference type="HOGENOM" id="CLU_053729_3_1_1"/>
<dbReference type="OrthoDB" id="10253878at2759"/>
<name>A0A074X8X6_9PEZI</name>
<dbReference type="GeneID" id="25411544"/>
<dbReference type="Pfam" id="PF03981">
    <property type="entry name" value="Ubiq_cyt_C_chap"/>
    <property type="match status" value="1"/>
</dbReference>
<keyword evidence="4" id="KW-1185">Reference proteome</keyword>
<protein>
    <recommendedName>
        <fullName evidence="2">Ubiquinol-cytochrome c chaperone domain-containing protein</fullName>
    </recommendedName>
</protein>
<proteinExistence type="inferred from homology"/>
<dbReference type="GO" id="GO:0034551">
    <property type="term" value="P:mitochondrial respiratory chain complex III assembly"/>
    <property type="evidence" value="ECO:0007669"/>
    <property type="project" value="TreeGrafter"/>
</dbReference>
<dbReference type="RefSeq" id="XP_013425123.1">
    <property type="nucleotide sequence ID" value="XM_013569669.1"/>
</dbReference>
<accession>A0A074X8X6</accession>
<gene>
    <name evidence="3" type="ORF">M436DRAFT_52142</name>
</gene>
<evidence type="ECO:0000313" key="3">
    <source>
        <dbReference type="EMBL" id="KEQ71081.1"/>
    </source>
</evidence>
<feature type="domain" description="Ubiquinol-cytochrome c chaperone" evidence="2">
    <location>
        <begin position="57"/>
        <end position="199"/>
    </location>
</feature>
<evidence type="ECO:0000259" key="2">
    <source>
        <dbReference type="Pfam" id="PF03981"/>
    </source>
</evidence>
<dbReference type="STRING" id="1043004.A0A074X8X6"/>
<organism evidence="3 4">
    <name type="scientific">Aureobasidium namibiae CBS 147.97</name>
    <dbReference type="NCBI Taxonomy" id="1043004"/>
    <lineage>
        <taxon>Eukaryota</taxon>
        <taxon>Fungi</taxon>
        <taxon>Dikarya</taxon>
        <taxon>Ascomycota</taxon>
        <taxon>Pezizomycotina</taxon>
        <taxon>Dothideomycetes</taxon>
        <taxon>Dothideomycetidae</taxon>
        <taxon>Dothideales</taxon>
        <taxon>Saccotheciaceae</taxon>
        <taxon>Aureobasidium</taxon>
    </lineage>
</organism>
<dbReference type="GO" id="GO:0005739">
    <property type="term" value="C:mitochondrion"/>
    <property type="evidence" value="ECO:0007669"/>
    <property type="project" value="TreeGrafter"/>
</dbReference>
<dbReference type="InterPro" id="IPR021150">
    <property type="entry name" value="Ubiq_cyt_c_chap"/>
</dbReference>
<dbReference type="Proteomes" id="UP000027730">
    <property type="component" value="Unassembled WGS sequence"/>
</dbReference>
<evidence type="ECO:0000256" key="1">
    <source>
        <dbReference type="ARBA" id="ARBA00006407"/>
    </source>
</evidence>
<dbReference type="InterPro" id="IPR007129">
    <property type="entry name" value="Ubiqinol_cyt_c_chaperone_CPB3"/>
</dbReference>
<sequence length="230" mass="25762">MAAATEPYVAYGATEDLFRACARAGDYTMPTVAEGEEPLRSAQGEDLGVGSGWWYEEAGLTPTFNTWAQITYVHMYLLTVRLRMFPQQHAHHWHQNLLDHYSYAAEDRMVTLHNIAARSVRNKYLKDLFVQWRGVLAAYDEGLVKGDAVLATAVWRNVFRGDENADAAAVASVVSYMKKNLRDLDRIHDSEIASGDITFSDPAREVTIVDRESQAMKQPFTESTPVASQA</sequence>
<comment type="similarity">
    <text evidence="1">Belongs to the CBP3 family.</text>
</comment>
<dbReference type="PANTHER" id="PTHR12184:SF1">
    <property type="entry name" value="UBIQUINOL-CYTOCHROME-C REDUCTASE COMPLEX ASSEMBLY FACTOR 1"/>
    <property type="match status" value="1"/>
</dbReference>